<name>A0A380K437_9STRE</name>
<dbReference type="Proteomes" id="UP000254510">
    <property type="component" value="Unassembled WGS sequence"/>
</dbReference>
<dbReference type="GO" id="GO:0006446">
    <property type="term" value="P:regulation of translational initiation"/>
    <property type="evidence" value="ECO:0007669"/>
    <property type="project" value="TreeGrafter"/>
</dbReference>
<dbReference type="NCBIfam" id="TIGR00257">
    <property type="entry name" value="IMPACT_YIGZ"/>
    <property type="match status" value="1"/>
</dbReference>
<evidence type="ECO:0000313" key="4">
    <source>
        <dbReference type="EMBL" id="SUN59654.1"/>
    </source>
</evidence>
<dbReference type="InterPro" id="IPR015796">
    <property type="entry name" value="Impact_YigZ-like"/>
</dbReference>
<dbReference type="InterPro" id="IPR023582">
    <property type="entry name" value="Impact"/>
</dbReference>
<dbReference type="InterPro" id="IPR036956">
    <property type="entry name" value="Impact_N_sf"/>
</dbReference>
<protein>
    <submittedName>
        <fullName evidence="4">FIG000605: protein co-occurring with transport systems (COG1739)</fullName>
    </submittedName>
</protein>
<dbReference type="AlphaFoldDB" id="A0A380K437"/>
<feature type="domain" description="Impact N-terminal" evidence="2">
    <location>
        <begin position="17"/>
        <end position="122"/>
    </location>
</feature>
<dbReference type="EMBL" id="UHFM01000006">
    <property type="protein sequence ID" value="SUN59654.1"/>
    <property type="molecule type" value="Genomic_DNA"/>
</dbReference>
<evidence type="ECO:0000313" key="5">
    <source>
        <dbReference type="Proteomes" id="UP000254510"/>
    </source>
</evidence>
<proteinExistence type="inferred from homology"/>
<comment type="similarity">
    <text evidence="1">Belongs to the IMPACT family.</text>
</comment>
<feature type="domain" description="UPF0029" evidence="3">
    <location>
        <begin position="138"/>
        <end position="178"/>
    </location>
</feature>
<dbReference type="Gene3D" id="3.30.230.30">
    <property type="entry name" value="Impact, N-terminal domain"/>
    <property type="match status" value="1"/>
</dbReference>
<evidence type="ECO:0000259" key="3">
    <source>
        <dbReference type="Pfam" id="PF09186"/>
    </source>
</evidence>
<dbReference type="InterPro" id="IPR020569">
    <property type="entry name" value="UPF0029_Impact_CS"/>
</dbReference>
<dbReference type="PROSITE" id="PS00910">
    <property type="entry name" value="UPF0029"/>
    <property type="match status" value="1"/>
</dbReference>
<sequence>MNYKTIKNDGIFEEEIKKSRFICQLKRVDTEEEGRQFIAQIKKEHYKATHSCSAMIIGEHAEIKRSSDDGEPSGTAGVPMLTVLEKQGLTNVVAVVTRYFGGIKLGAGGLIRAYSGSVANALKEIGLVKVKEQEGLKITLSYPQYQTFANFLQAENLQEFDTEFLENVTAYIYLDPENLWKWVWFNRINVTAYIYLDPENLKEVSGRLIEFYQGKVDFTKSGSKIVEVPL</sequence>
<dbReference type="Pfam" id="PF09186">
    <property type="entry name" value="DUF1949"/>
    <property type="match status" value="1"/>
</dbReference>
<accession>A0A380K437</accession>
<evidence type="ECO:0000259" key="2">
    <source>
        <dbReference type="Pfam" id="PF01205"/>
    </source>
</evidence>
<dbReference type="Pfam" id="PF01205">
    <property type="entry name" value="Impact_N"/>
    <property type="match status" value="1"/>
</dbReference>
<dbReference type="InterPro" id="IPR020568">
    <property type="entry name" value="Ribosomal_Su5_D2-typ_SF"/>
</dbReference>
<dbReference type="InterPro" id="IPR015269">
    <property type="entry name" value="UPF0029_Impact_C"/>
</dbReference>
<dbReference type="SUPFAM" id="SSF54211">
    <property type="entry name" value="Ribosomal protein S5 domain 2-like"/>
    <property type="match status" value="1"/>
</dbReference>
<dbReference type="PANTHER" id="PTHR16301">
    <property type="entry name" value="IMPACT-RELATED"/>
    <property type="match status" value="1"/>
</dbReference>
<gene>
    <name evidence="4" type="primary">yigZ</name>
    <name evidence="4" type="ORF">NCTC13767_01500</name>
</gene>
<dbReference type="GO" id="GO:0005737">
    <property type="term" value="C:cytoplasm"/>
    <property type="evidence" value="ECO:0007669"/>
    <property type="project" value="TreeGrafter"/>
</dbReference>
<organism evidence="4 5">
    <name type="scientific">Streptococcus gallolyticus</name>
    <dbReference type="NCBI Taxonomy" id="315405"/>
    <lineage>
        <taxon>Bacteria</taxon>
        <taxon>Bacillati</taxon>
        <taxon>Bacillota</taxon>
        <taxon>Bacilli</taxon>
        <taxon>Lactobacillales</taxon>
        <taxon>Streptococcaceae</taxon>
        <taxon>Streptococcus</taxon>
    </lineage>
</organism>
<evidence type="ECO:0000256" key="1">
    <source>
        <dbReference type="ARBA" id="ARBA00007665"/>
    </source>
</evidence>
<reference evidence="4 5" key="1">
    <citation type="submission" date="2018-06" db="EMBL/GenBank/DDBJ databases">
        <authorList>
            <consortium name="Pathogen Informatics"/>
            <person name="Doyle S."/>
        </authorList>
    </citation>
    <scope>NUCLEOTIDE SEQUENCE [LARGE SCALE GENOMIC DNA]</scope>
    <source>
        <strain evidence="4 5">NCTC13767</strain>
    </source>
</reference>
<dbReference type="InterPro" id="IPR001498">
    <property type="entry name" value="Impact_N"/>
</dbReference>
<dbReference type="PANTHER" id="PTHR16301:SF20">
    <property type="entry name" value="IMPACT FAMILY MEMBER YIGZ"/>
    <property type="match status" value="1"/>
</dbReference>